<reference evidence="8" key="1">
    <citation type="submission" date="2013-08" db="EMBL/GenBank/DDBJ databases">
        <authorList>
            <person name="Mendez C."/>
            <person name="Richter M."/>
            <person name="Ferrer M."/>
            <person name="Sanchez J."/>
        </authorList>
    </citation>
    <scope>NUCLEOTIDE SEQUENCE</scope>
</reference>
<feature type="non-terminal residue" evidence="8">
    <location>
        <position position="294"/>
    </location>
</feature>
<feature type="transmembrane region" description="Helical" evidence="6">
    <location>
        <begin position="122"/>
        <end position="142"/>
    </location>
</feature>
<reference evidence="8" key="2">
    <citation type="journal article" date="2014" name="ISME J.">
        <title>Microbial stratification in low pH oxic and suboxic macroscopic growths along an acid mine drainage.</title>
        <authorList>
            <person name="Mendez-Garcia C."/>
            <person name="Mesa V."/>
            <person name="Sprenger R.R."/>
            <person name="Richter M."/>
            <person name="Diez M.S."/>
            <person name="Solano J."/>
            <person name="Bargiela R."/>
            <person name="Golyshina O.V."/>
            <person name="Manteca A."/>
            <person name="Ramos J.L."/>
            <person name="Gallego J.R."/>
            <person name="Llorente I."/>
            <person name="Martins Dos Santos V.A."/>
            <person name="Jensen O.N."/>
            <person name="Pelaez A.I."/>
            <person name="Sanchez J."/>
            <person name="Ferrer M."/>
        </authorList>
    </citation>
    <scope>NUCLEOTIDE SEQUENCE</scope>
</reference>
<dbReference type="SUPFAM" id="SSF103473">
    <property type="entry name" value="MFS general substrate transporter"/>
    <property type="match status" value="1"/>
</dbReference>
<dbReference type="GO" id="GO:0022857">
    <property type="term" value="F:transmembrane transporter activity"/>
    <property type="evidence" value="ECO:0007669"/>
    <property type="project" value="InterPro"/>
</dbReference>
<accession>T0ZFG1</accession>
<comment type="caution">
    <text evidence="8">The sequence shown here is derived from an EMBL/GenBank/DDBJ whole genome shotgun (WGS) entry which is preliminary data.</text>
</comment>
<gene>
    <name evidence="8" type="ORF">B2A_15180</name>
</gene>
<evidence type="ECO:0000256" key="6">
    <source>
        <dbReference type="SAM" id="Phobius"/>
    </source>
</evidence>
<feature type="transmembrane region" description="Helical" evidence="6">
    <location>
        <begin position="27"/>
        <end position="45"/>
    </location>
</feature>
<dbReference type="Gene3D" id="1.20.1250.20">
    <property type="entry name" value="MFS general substrate transporter like domains"/>
    <property type="match status" value="1"/>
</dbReference>
<dbReference type="EMBL" id="AUZZ01011047">
    <property type="protein sequence ID" value="EQD27594.1"/>
    <property type="molecule type" value="Genomic_DNA"/>
</dbReference>
<keyword evidence="2" id="KW-0813">Transport</keyword>
<comment type="subcellular location">
    <subcellularLocation>
        <location evidence="1">Membrane</location>
        <topology evidence="1">Multi-pass membrane protein</topology>
    </subcellularLocation>
</comment>
<dbReference type="GO" id="GO:0016020">
    <property type="term" value="C:membrane"/>
    <property type="evidence" value="ECO:0007669"/>
    <property type="project" value="UniProtKB-SubCell"/>
</dbReference>
<keyword evidence="4 6" id="KW-1133">Transmembrane helix</keyword>
<evidence type="ECO:0000313" key="8">
    <source>
        <dbReference type="EMBL" id="EQD27594.1"/>
    </source>
</evidence>
<dbReference type="InterPro" id="IPR036259">
    <property type="entry name" value="MFS_trans_sf"/>
</dbReference>
<dbReference type="PROSITE" id="PS50850">
    <property type="entry name" value="MFS"/>
    <property type="match status" value="1"/>
</dbReference>
<sequence>MAGTPTASPLSTGAPPAKTLENFDRRYANRVMLLLGGIVMVVLYVEGMLTPSLPTIQSDFGVDTAQVTLVISAYAVSGVALSPVVGKLGDIYGKRKILIGTMLAYAAAVSVTGFSPNFTFMVASRTIQGVGLTILPLGMSLVREEFPRELVPRAQGLLSALFGVGFAISLPVGSWVSQDYGWRTTYHTAIPVVVGLAIAVLVLVRESEYRRPDTKVDYVGAGLLGGALAGIVVALSQGQVWGWSSPLTLGFLGVGLALFAPFAIWERRWTRRRREPVVDMVLLRERNVAVTNVV</sequence>
<keyword evidence="3 6" id="KW-0812">Transmembrane</keyword>
<feature type="transmembrane region" description="Helical" evidence="6">
    <location>
        <begin position="65"/>
        <end position="85"/>
    </location>
</feature>
<dbReference type="Pfam" id="PF07690">
    <property type="entry name" value="MFS_1"/>
    <property type="match status" value="1"/>
</dbReference>
<evidence type="ECO:0000256" key="3">
    <source>
        <dbReference type="ARBA" id="ARBA00022692"/>
    </source>
</evidence>
<feature type="transmembrane region" description="Helical" evidence="6">
    <location>
        <begin position="185"/>
        <end position="204"/>
    </location>
</feature>
<keyword evidence="5 6" id="KW-0472">Membrane</keyword>
<feature type="transmembrane region" description="Helical" evidence="6">
    <location>
        <begin position="216"/>
        <end position="235"/>
    </location>
</feature>
<dbReference type="PANTHER" id="PTHR42718">
    <property type="entry name" value="MAJOR FACILITATOR SUPERFAMILY MULTIDRUG TRANSPORTER MFSC"/>
    <property type="match status" value="1"/>
</dbReference>
<feature type="transmembrane region" description="Helical" evidence="6">
    <location>
        <begin position="154"/>
        <end position="173"/>
    </location>
</feature>
<dbReference type="AlphaFoldDB" id="T0ZFG1"/>
<evidence type="ECO:0000256" key="5">
    <source>
        <dbReference type="ARBA" id="ARBA00023136"/>
    </source>
</evidence>
<feature type="domain" description="Major facilitator superfamily (MFS) profile" evidence="7">
    <location>
        <begin position="31"/>
        <end position="294"/>
    </location>
</feature>
<dbReference type="InterPro" id="IPR011701">
    <property type="entry name" value="MFS"/>
</dbReference>
<feature type="transmembrane region" description="Helical" evidence="6">
    <location>
        <begin position="97"/>
        <end position="116"/>
    </location>
</feature>
<protein>
    <submittedName>
        <fullName evidence="8">Major facilitator transporter</fullName>
    </submittedName>
</protein>
<evidence type="ECO:0000256" key="4">
    <source>
        <dbReference type="ARBA" id="ARBA00022989"/>
    </source>
</evidence>
<proteinExistence type="predicted"/>
<dbReference type="PANTHER" id="PTHR42718:SF9">
    <property type="entry name" value="MAJOR FACILITATOR SUPERFAMILY MULTIDRUG TRANSPORTER MFSC"/>
    <property type="match status" value="1"/>
</dbReference>
<name>T0ZFG1_9ZZZZ</name>
<evidence type="ECO:0000256" key="1">
    <source>
        <dbReference type="ARBA" id="ARBA00004141"/>
    </source>
</evidence>
<feature type="transmembrane region" description="Helical" evidence="6">
    <location>
        <begin position="247"/>
        <end position="265"/>
    </location>
</feature>
<evidence type="ECO:0000256" key="2">
    <source>
        <dbReference type="ARBA" id="ARBA00022448"/>
    </source>
</evidence>
<dbReference type="InterPro" id="IPR020846">
    <property type="entry name" value="MFS_dom"/>
</dbReference>
<evidence type="ECO:0000259" key="7">
    <source>
        <dbReference type="PROSITE" id="PS50850"/>
    </source>
</evidence>
<organism evidence="8">
    <name type="scientific">mine drainage metagenome</name>
    <dbReference type="NCBI Taxonomy" id="410659"/>
    <lineage>
        <taxon>unclassified sequences</taxon>
        <taxon>metagenomes</taxon>
        <taxon>ecological metagenomes</taxon>
    </lineage>
</organism>